<dbReference type="PRINTS" id="PR00080">
    <property type="entry name" value="SDRFAMILY"/>
</dbReference>
<dbReference type="InterPro" id="IPR020904">
    <property type="entry name" value="Sc_DH/Rdtase_CS"/>
</dbReference>
<dbReference type="PROSITE" id="PS00061">
    <property type="entry name" value="ADH_SHORT"/>
    <property type="match status" value="1"/>
</dbReference>
<comment type="similarity">
    <text evidence="1">Belongs to the short-chain dehydrogenases/reductases (SDR) family.</text>
</comment>
<dbReference type="Gene3D" id="3.40.50.720">
    <property type="entry name" value="NAD(P)-binding Rossmann-like Domain"/>
    <property type="match status" value="1"/>
</dbReference>
<dbReference type="SUPFAM" id="SSF51735">
    <property type="entry name" value="NAD(P)-binding Rossmann-fold domains"/>
    <property type="match status" value="1"/>
</dbReference>
<dbReference type="PRINTS" id="PR00081">
    <property type="entry name" value="GDHRDH"/>
</dbReference>
<feature type="domain" description="Ketoreductase" evidence="3">
    <location>
        <begin position="16"/>
        <end position="196"/>
    </location>
</feature>
<evidence type="ECO:0000313" key="4">
    <source>
        <dbReference type="EMBL" id="BDX07788.1"/>
    </source>
</evidence>
<dbReference type="AlphaFoldDB" id="A0AA48KRP2"/>
<dbReference type="KEGG" id="pmaw:MACH26_33090"/>
<evidence type="ECO:0000256" key="2">
    <source>
        <dbReference type="ARBA" id="ARBA00023002"/>
    </source>
</evidence>
<proteinExistence type="inferred from homology"/>
<keyword evidence="2" id="KW-0560">Oxidoreductase</keyword>
<evidence type="ECO:0000313" key="5">
    <source>
        <dbReference type="Proteomes" id="UP001333710"/>
    </source>
</evidence>
<dbReference type="GO" id="GO:0006633">
    <property type="term" value="P:fatty acid biosynthetic process"/>
    <property type="evidence" value="ECO:0007669"/>
    <property type="project" value="TreeGrafter"/>
</dbReference>
<dbReference type="Pfam" id="PF13561">
    <property type="entry name" value="adh_short_C2"/>
    <property type="match status" value="1"/>
</dbReference>
<dbReference type="GO" id="GO:0016616">
    <property type="term" value="F:oxidoreductase activity, acting on the CH-OH group of donors, NAD or NADP as acceptor"/>
    <property type="evidence" value="ECO:0007669"/>
    <property type="project" value="TreeGrafter"/>
</dbReference>
<dbReference type="EMBL" id="AP027272">
    <property type="protein sequence ID" value="BDX07788.1"/>
    <property type="molecule type" value="Genomic_DNA"/>
</dbReference>
<dbReference type="PANTHER" id="PTHR42760:SF133">
    <property type="entry name" value="3-OXOACYL-[ACYL-CARRIER-PROTEIN] REDUCTASE"/>
    <property type="match status" value="1"/>
</dbReference>
<dbReference type="Proteomes" id="UP001333710">
    <property type="component" value="Chromosome"/>
</dbReference>
<reference evidence="4" key="1">
    <citation type="submission" date="2023-01" db="EMBL/GenBank/DDBJ databases">
        <title>Complete genome sequence of Planctobacterium marinum strain Dej080120_11.</title>
        <authorList>
            <person name="Ueki S."/>
            <person name="Maruyama F."/>
        </authorList>
    </citation>
    <scope>NUCLEOTIDE SEQUENCE</scope>
    <source>
        <strain evidence="4">Dej080120_11</strain>
    </source>
</reference>
<dbReference type="PANTHER" id="PTHR42760">
    <property type="entry name" value="SHORT-CHAIN DEHYDROGENASES/REDUCTASES FAMILY MEMBER"/>
    <property type="match status" value="1"/>
</dbReference>
<evidence type="ECO:0000256" key="1">
    <source>
        <dbReference type="ARBA" id="ARBA00006484"/>
    </source>
</evidence>
<dbReference type="InterPro" id="IPR036291">
    <property type="entry name" value="NAD(P)-bd_dom_sf"/>
</dbReference>
<keyword evidence="5" id="KW-1185">Reference proteome</keyword>
<gene>
    <name evidence="4" type="primary">fabG_4</name>
    <name evidence="4" type="ORF">MACH26_33090</name>
</gene>
<dbReference type="InterPro" id="IPR002347">
    <property type="entry name" value="SDR_fam"/>
</dbReference>
<name>A0AA48KRP2_9ALTE</name>
<dbReference type="GO" id="GO:0048038">
    <property type="term" value="F:quinone binding"/>
    <property type="evidence" value="ECO:0007669"/>
    <property type="project" value="TreeGrafter"/>
</dbReference>
<organism evidence="4 5">
    <name type="scientific">Planctobacterium marinum</name>
    <dbReference type="NCBI Taxonomy" id="1631968"/>
    <lineage>
        <taxon>Bacteria</taxon>
        <taxon>Pseudomonadati</taxon>
        <taxon>Pseudomonadota</taxon>
        <taxon>Gammaproteobacteria</taxon>
        <taxon>Alteromonadales</taxon>
        <taxon>Alteromonadaceae</taxon>
        <taxon>Planctobacterium</taxon>
    </lineage>
</organism>
<evidence type="ECO:0000259" key="3">
    <source>
        <dbReference type="SMART" id="SM00822"/>
    </source>
</evidence>
<sequence>MSPSSNNFTMQGLDNKVILITGASRGIGAACVNSCLEAGATVLANCRNAQSAEKLSLIISEKFSKRFHSLIYDVTDSEALKQQFKFIQSQFGRLDGLVNNAGVMQEQALAMTRKIDLEAMFAVNVSAAFEHIQFASRLMMRNKQGSIVNLGSIVGEYGGKGQAAYAMSKASLSVLSKSAAKELGPSGIRVNTVAPGFIETDLTAHYSEAKKQEIMANVPLGRLGLDSDVANVIRFLLSDDAQYVSGQVIGVDGALSFP</sequence>
<dbReference type="SMART" id="SM00822">
    <property type="entry name" value="PKS_KR"/>
    <property type="match status" value="1"/>
</dbReference>
<protein>
    <submittedName>
        <fullName evidence="4">3-oxoacyl-ACP reductase</fullName>
    </submittedName>
</protein>
<dbReference type="FunFam" id="3.40.50.720:FF:000173">
    <property type="entry name" value="3-oxoacyl-[acyl-carrier protein] reductase"/>
    <property type="match status" value="1"/>
</dbReference>
<dbReference type="InterPro" id="IPR057326">
    <property type="entry name" value="KR_dom"/>
</dbReference>
<accession>A0AA48KRP2</accession>